<dbReference type="InterPro" id="IPR008278">
    <property type="entry name" value="4-PPantetheinyl_Trfase_dom"/>
</dbReference>
<feature type="domain" description="4'-phosphopantetheinyl transferase" evidence="3">
    <location>
        <begin position="70"/>
        <end position="135"/>
    </location>
</feature>
<comment type="caution">
    <text evidence="4">The sequence shown here is derived from an EMBL/GenBank/DDBJ whole genome shotgun (WGS) entry which is preliminary data.</text>
</comment>
<protein>
    <submittedName>
        <fullName evidence="4">4'-phosphopantetheinyl transferase superfamily protein</fullName>
    </submittedName>
</protein>
<name>A0A9D0Z3B8_9FIRM</name>
<gene>
    <name evidence="4" type="ORF">IAB74_01575</name>
</gene>
<dbReference type="AlphaFoldDB" id="A0A9D0Z3B8"/>
<evidence type="ECO:0000256" key="2">
    <source>
        <dbReference type="ARBA" id="ARBA00022679"/>
    </source>
</evidence>
<evidence type="ECO:0000313" key="4">
    <source>
        <dbReference type="EMBL" id="HIQ67185.1"/>
    </source>
</evidence>
<proteinExistence type="inferred from homology"/>
<dbReference type="Pfam" id="PF01648">
    <property type="entry name" value="ACPS"/>
    <property type="match status" value="1"/>
</dbReference>
<evidence type="ECO:0000256" key="1">
    <source>
        <dbReference type="ARBA" id="ARBA00010990"/>
    </source>
</evidence>
<dbReference type="InterPro" id="IPR050559">
    <property type="entry name" value="P-Pant_transferase_sf"/>
</dbReference>
<organism evidence="4 5">
    <name type="scientific">Candidatus Faecousia excrementigallinarum</name>
    <dbReference type="NCBI Taxonomy" id="2840806"/>
    <lineage>
        <taxon>Bacteria</taxon>
        <taxon>Bacillati</taxon>
        <taxon>Bacillota</taxon>
        <taxon>Clostridia</taxon>
        <taxon>Eubacteriales</taxon>
        <taxon>Oscillospiraceae</taxon>
        <taxon>Faecousia</taxon>
    </lineage>
</organism>
<dbReference type="GO" id="GO:0000287">
    <property type="term" value="F:magnesium ion binding"/>
    <property type="evidence" value="ECO:0007669"/>
    <property type="project" value="InterPro"/>
</dbReference>
<dbReference type="Gene3D" id="3.90.470.20">
    <property type="entry name" value="4'-phosphopantetheinyl transferase domain"/>
    <property type="match status" value="1"/>
</dbReference>
<dbReference type="PANTHER" id="PTHR12215">
    <property type="entry name" value="PHOSPHOPANTETHEINE TRANSFERASE"/>
    <property type="match status" value="1"/>
</dbReference>
<dbReference type="Proteomes" id="UP000886796">
    <property type="component" value="Unassembled WGS sequence"/>
</dbReference>
<evidence type="ECO:0000259" key="3">
    <source>
        <dbReference type="Pfam" id="PF01648"/>
    </source>
</evidence>
<keyword evidence="2 4" id="KW-0808">Transferase</keyword>
<reference evidence="4" key="1">
    <citation type="submission" date="2020-10" db="EMBL/GenBank/DDBJ databases">
        <authorList>
            <person name="Gilroy R."/>
        </authorList>
    </citation>
    <scope>NUCLEOTIDE SEQUENCE</scope>
    <source>
        <strain evidence="4">13361</strain>
    </source>
</reference>
<dbReference type="GO" id="GO:0019878">
    <property type="term" value="P:lysine biosynthetic process via aminoadipic acid"/>
    <property type="evidence" value="ECO:0007669"/>
    <property type="project" value="TreeGrafter"/>
</dbReference>
<comment type="similarity">
    <text evidence="1">Belongs to the P-Pant transferase superfamily. Gsp/Sfp/HetI/AcpT family.</text>
</comment>
<reference evidence="4" key="2">
    <citation type="journal article" date="2021" name="PeerJ">
        <title>Extensive microbial diversity within the chicken gut microbiome revealed by metagenomics and culture.</title>
        <authorList>
            <person name="Gilroy R."/>
            <person name="Ravi A."/>
            <person name="Getino M."/>
            <person name="Pursley I."/>
            <person name="Horton D.L."/>
            <person name="Alikhan N.F."/>
            <person name="Baker D."/>
            <person name="Gharbi K."/>
            <person name="Hall N."/>
            <person name="Watson M."/>
            <person name="Adriaenssens E.M."/>
            <person name="Foster-Nyarko E."/>
            <person name="Jarju S."/>
            <person name="Secka A."/>
            <person name="Antonio M."/>
            <person name="Oren A."/>
            <person name="Chaudhuri R.R."/>
            <person name="La Ragione R."/>
            <person name="Hildebrand F."/>
            <person name="Pallen M.J."/>
        </authorList>
    </citation>
    <scope>NUCLEOTIDE SEQUENCE</scope>
    <source>
        <strain evidence="4">13361</strain>
    </source>
</reference>
<dbReference type="EMBL" id="DVFK01000021">
    <property type="protein sequence ID" value="HIQ67185.1"/>
    <property type="molecule type" value="Genomic_DNA"/>
</dbReference>
<evidence type="ECO:0000313" key="5">
    <source>
        <dbReference type="Proteomes" id="UP000886796"/>
    </source>
</evidence>
<sequence length="159" mass="17390">MILGHAAYIGPSGHRAGRRLLGRLYLARFGRPMPPIRIGARGKPRFVGGGVHFSISHTKGHVFCVLSPYPVGLDAELSTRQIPPRLAEKILSPGEFSQYAQAENPEEALREFWVLKEAGAKATGQGLTGYPRDTDFTLGNTIKSHGCTVAIIRRRHHAV</sequence>
<accession>A0A9D0Z3B8</accession>
<dbReference type="SUPFAM" id="SSF56214">
    <property type="entry name" value="4'-phosphopantetheinyl transferase"/>
    <property type="match status" value="2"/>
</dbReference>
<dbReference type="GO" id="GO:0008897">
    <property type="term" value="F:holo-[acyl-carrier-protein] synthase activity"/>
    <property type="evidence" value="ECO:0007669"/>
    <property type="project" value="InterPro"/>
</dbReference>
<dbReference type="PANTHER" id="PTHR12215:SF10">
    <property type="entry name" value="L-AMINOADIPATE-SEMIALDEHYDE DEHYDROGENASE-PHOSPHOPANTETHEINYL TRANSFERASE"/>
    <property type="match status" value="1"/>
</dbReference>
<dbReference type="GO" id="GO:0005829">
    <property type="term" value="C:cytosol"/>
    <property type="evidence" value="ECO:0007669"/>
    <property type="project" value="TreeGrafter"/>
</dbReference>
<dbReference type="InterPro" id="IPR037143">
    <property type="entry name" value="4-PPantetheinyl_Trfase_dom_sf"/>
</dbReference>